<gene>
    <name evidence="2" type="ORF">ABLG96_12890</name>
</gene>
<reference evidence="2" key="1">
    <citation type="submission" date="2024-05" db="EMBL/GenBank/DDBJ databases">
        <authorList>
            <person name="Cai S.Y."/>
            <person name="Jin L.M."/>
            <person name="Li H.R."/>
        </authorList>
    </citation>
    <scope>NUCLEOTIDE SEQUENCE</scope>
    <source>
        <strain evidence="2">A5-74</strain>
    </source>
</reference>
<dbReference type="PROSITE" id="PS50206">
    <property type="entry name" value="RHODANESE_3"/>
    <property type="match status" value="1"/>
</dbReference>
<dbReference type="SMART" id="SM00450">
    <property type="entry name" value="RHOD"/>
    <property type="match status" value="1"/>
</dbReference>
<dbReference type="InterPro" id="IPR036873">
    <property type="entry name" value="Rhodanese-like_dom_sf"/>
</dbReference>
<dbReference type="PANTHER" id="PTHR43031">
    <property type="entry name" value="FAD-DEPENDENT OXIDOREDUCTASE"/>
    <property type="match status" value="1"/>
</dbReference>
<evidence type="ECO:0000259" key="1">
    <source>
        <dbReference type="PROSITE" id="PS50206"/>
    </source>
</evidence>
<dbReference type="InterPro" id="IPR001763">
    <property type="entry name" value="Rhodanese-like_dom"/>
</dbReference>
<evidence type="ECO:0000313" key="2">
    <source>
        <dbReference type="EMBL" id="XCG62170.1"/>
    </source>
</evidence>
<dbReference type="PANTHER" id="PTHR43031:SF18">
    <property type="entry name" value="RHODANESE-RELATED SULFURTRANSFERASES"/>
    <property type="match status" value="1"/>
</dbReference>
<dbReference type="Pfam" id="PF00581">
    <property type="entry name" value="Rhodanese"/>
    <property type="match status" value="1"/>
</dbReference>
<dbReference type="Gene3D" id="3.40.250.10">
    <property type="entry name" value="Rhodanese-like domain"/>
    <property type="match status" value="1"/>
</dbReference>
<dbReference type="CDD" id="cd00158">
    <property type="entry name" value="RHOD"/>
    <property type="match status" value="1"/>
</dbReference>
<proteinExistence type="predicted"/>
<accession>A0AAU8DKI0</accession>
<dbReference type="EMBL" id="CP159218">
    <property type="protein sequence ID" value="XCG62170.1"/>
    <property type="molecule type" value="Genomic_DNA"/>
</dbReference>
<dbReference type="RefSeq" id="WP_353647785.1">
    <property type="nucleotide sequence ID" value="NZ_CP159218.1"/>
</dbReference>
<organism evidence="2">
    <name type="scientific">Nakamurella sp. A5-74</name>
    <dbReference type="NCBI Taxonomy" id="3158264"/>
    <lineage>
        <taxon>Bacteria</taxon>
        <taxon>Bacillati</taxon>
        <taxon>Actinomycetota</taxon>
        <taxon>Actinomycetes</taxon>
        <taxon>Nakamurellales</taxon>
        <taxon>Nakamurellaceae</taxon>
        <taxon>Nakamurella</taxon>
    </lineage>
</organism>
<feature type="domain" description="Rhodanese" evidence="1">
    <location>
        <begin position="21"/>
        <end position="106"/>
    </location>
</feature>
<protein>
    <submittedName>
        <fullName evidence="2">Rhodanese-like domain-containing protein</fullName>
    </submittedName>
</protein>
<dbReference type="AlphaFoldDB" id="A0AAU8DKI0"/>
<name>A0AAU8DKI0_9ACTN</name>
<dbReference type="SUPFAM" id="SSF52821">
    <property type="entry name" value="Rhodanese/Cell cycle control phosphatase"/>
    <property type="match status" value="1"/>
</dbReference>
<sequence>MSAPDQSLNNIAPDVAARLIDNGEARLLDVREDDEWQAGHSPSAIHLPLGQLDPAEVADDLPVITVCRSGGRSAKAAAALAAAGHRVSNLEGGMRAWSAAGLPVRTDDGSPGSVV</sequence>
<dbReference type="InterPro" id="IPR050229">
    <property type="entry name" value="GlpE_sulfurtransferase"/>
</dbReference>